<dbReference type="EMBL" id="ATHL01000151">
    <property type="protein sequence ID" value="EQB07974.1"/>
    <property type="molecule type" value="Genomic_DNA"/>
</dbReference>
<protein>
    <recommendedName>
        <fullName evidence="4">DUF2946 domain-containing protein</fullName>
    </recommendedName>
</protein>
<dbReference type="eggNOG" id="ENOG5031C1K">
    <property type="taxonomic scope" value="Bacteria"/>
</dbReference>
<dbReference type="OrthoDB" id="7511204at2"/>
<evidence type="ECO:0000313" key="2">
    <source>
        <dbReference type="EMBL" id="EQB07974.1"/>
    </source>
</evidence>
<accession>T0IE84</accession>
<organism evidence="2 3">
    <name type="scientific">Novosphingobium lindaniclasticum LE124</name>
    <dbReference type="NCBI Taxonomy" id="1096930"/>
    <lineage>
        <taxon>Bacteria</taxon>
        <taxon>Pseudomonadati</taxon>
        <taxon>Pseudomonadota</taxon>
        <taxon>Alphaproteobacteria</taxon>
        <taxon>Sphingomonadales</taxon>
        <taxon>Sphingomonadaceae</taxon>
        <taxon>Novosphingobium</taxon>
    </lineage>
</organism>
<comment type="caution">
    <text evidence="2">The sequence shown here is derived from an EMBL/GenBank/DDBJ whole genome shotgun (WGS) entry which is preliminary data.</text>
</comment>
<proteinExistence type="predicted"/>
<feature type="transmembrane region" description="Helical" evidence="1">
    <location>
        <begin position="95"/>
        <end position="116"/>
    </location>
</feature>
<evidence type="ECO:0000313" key="3">
    <source>
        <dbReference type="Proteomes" id="UP000015527"/>
    </source>
</evidence>
<keyword evidence="1" id="KW-0812">Transmembrane</keyword>
<keyword evidence="1" id="KW-1133">Transmembrane helix</keyword>
<dbReference type="PATRIC" id="fig|1096930.3.peg.4301"/>
<name>T0IE84_9SPHN</name>
<evidence type="ECO:0008006" key="4">
    <source>
        <dbReference type="Google" id="ProtNLM"/>
    </source>
</evidence>
<keyword evidence="1" id="KW-0472">Membrane</keyword>
<reference evidence="2 3" key="1">
    <citation type="journal article" date="2013" name="Genome Announc.">
        <title>Genome Sequence of Novosphingobium lindaniclasticum LE124T, Isolated from a Hexachlorocyclohexane Dumpsite.</title>
        <authorList>
            <person name="Saxena A."/>
            <person name="Nayyar N."/>
            <person name="Sangwan N."/>
            <person name="Kumari R."/>
            <person name="Khurana J.P."/>
            <person name="Lal R."/>
        </authorList>
    </citation>
    <scope>NUCLEOTIDE SEQUENCE [LARGE SCALE GENOMIC DNA]</scope>
    <source>
        <strain evidence="2 3">LE124</strain>
    </source>
</reference>
<keyword evidence="3" id="KW-1185">Reference proteome</keyword>
<evidence type="ECO:0000256" key="1">
    <source>
        <dbReference type="SAM" id="Phobius"/>
    </source>
</evidence>
<dbReference type="AlphaFoldDB" id="T0IE84"/>
<dbReference type="Proteomes" id="UP000015527">
    <property type="component" value="Unassembled WGS sequence"/>
</dbReference>
<gene>
    <name evidence="2" type="ORF">L284_21880</name>
</gene>
<sequence>MDMLRTFFRQHSALAFGLIALALCLKIAVPSGYMIAQDSRTITVQICHDASGAGPDTQVSIPVKSAKDETPGKPAKGECPYGALSMASLGGADPVLLALAIAFILALGFAPIRLALAARLSHLRPPLRGPPALI</sequence>